<dbReference type="Proteomes" id="UP000735302">
    <property type="component" value="Unassembled WGS sequence"/>
</dbReference>
<keyword evidence="2" id="KW-1185">Reference proteome</keyword>
<evidence type="ECO:0000313" key="2">
    <source>
        <dbReference type="Proteomes" id="UP000735302"/>
    </source>
</evidence>
<reference evidence="1 2" key="1">
    <citation type="journal article" date="2021" name="Elife">
        <title>Chloroplast acquisition without the gene transfer in kleptoplastic sea slugs, Plakobranchus ocellatus.</title>
        <authorList>
            <person name="Maeda T."/>
            <person name="Takahashi S."/>
            <person name="Yoshida T."/>
            <person name="Shimamura S."/>
            <person name="Takaki Y."/>
            <person name="Nagai Y."/>
            <person name="Toyoda A."/>
            <person name="Suzuki Y."/>
            <person name="Arimoto A."/>
            <person name="Ishii H."/>
            <person name="Satoh N."/>
            <person name="Nishiyama T."/>
            <person name="Hasebe M."/>
            <person name="Maruyama T."/>
            <person name="Minagawa J."/>
            <person name="Obokata J."/>
            <person name="Shigenobu S."/>
        </authorList>
    </citation>
    <scope>NUCLEOTIDE SEQUENCE [LARGE SCALE GENOMIC DNA]</scope>
</reference>
<accession>A0AAV3YFB9</accession>
<organism evidence="1 2">
    <name type="scientific">Plakobranchus ocellatus</name>
    <dbReference type="NCBI Taxonomy" id="259542"/>
    <lineage>
        <taxon>Eukaryota</taxon>
        <taxon>Metazoa</taxon>
        <taxon>Spiralia</taxon>
        <taxon>Lophotrochozoa</taxon>
        <taxon>Mollusca</taxon>
        <taxon>Gastropoda</taxon>
        <taxon>Heterobranchia</taxon>
        <taxon>Euthyneura</taxon>
        <taxon>Panpulmonata</taxon>
        <taxon>Sacoglossa</taxon>
        <taxon>Placobranchoidea</taxon>
        <taxon>Plakobranchidae</taxon>
        <taxon>Plakobranchus</taxon>
    </lineage>
</organism>
<evidence type="ECO:0000313" key="1">
    <source>
        <dbReference type="EMBL" id="GFN81769.1"/>
    </source>
</evidence>
<dbReference type="AlphaFoldDB" id="A0AAV3YFB9"/>
<proteinExistence type="predicted"/>
<name>A0AAV3YFB9_9GAST</name>
<gene>
    <name evidence="1" type="ORF">PoB_000827500</name>
</gene>
<comment type="caution">
    <text evidence="1">The sequence shown here is derived from an EMBL/GenBank/DDBJ whole genome shotgun (WGS) entry which is preliminary data.</text>
</comment>
<sequence>MSLNISTGFSSSVNNLSLYASCTASEPSQFEFTGTLVHWLIAVFHPVLMHSAKLTALGSQLYSSAASFAFIITSDAEFFVLIFELASVTLRSELSLFLCPALCRLKYLVPHLTLVICVR</sequence>
<protein>
    <submittedName>
        <fullName evidence="1">Uncharacterized protein</fullName>
    </submittedName>
</protein>
<dbReference type="EMBL" id="BLXT01000945">
    <property type="protein sequence ID" value="GFN81769.1"/>
    <property type="molecule type" value="Genomic_DNA"/>
</dbReference>